<comment type="caution">
    <text evidence="1">The sequence shown here is derived from an EMBL/GenBank/DDBJ whole genome shotgun (WGS) entry which is preliminary data.</text>
</comment>
<protein>
    <submittedName>
        <fullName evidence="1">Uncharacterized protein</fullName>
    </submittedName>
</protein>
<reference evidence="1" key="1">
    <citation type="submission" date="2020-08" db="EMBL/GenBank/DDBJ databases">
        <title>Multicomponent nature underlies the extraordinary mechanical properties of spider dragline silk.</title>
        <authorList>
            <person name="Kono N."/>
            <person name="Nakamura H."/>
            <person name="Mori M."/>
            <person name="Yoshida Y."/>
            <person name="Ohtoshi R."/>
            <person name="Malay A.D."/>
            <person name="Moran D.A.P."/>
            <person name="Tomita M."/>
            <person name="Numata K."/>
            <person name="Arakawa K."/>
        </authorList>
    </citation>
    <scope>NUCLEOTIDE SEQUENCE</scope>
</reference>
<dbReference type="Proteomes" id="UP000886998">
    <property type="component" value="Unassembled WGS sequence"/>
</dbReference>
<gene>
    <name evidence="1" type="ORF">TNIN_461041</name>
</gene>
<accession>A0A8X6KLM3</accession>
<name>A0A8X6KLM3_9ARAC</name>
<evidence type="ECO:0000313" key="1">
    <source>
        <dbReference type="EMBL" id="GFS58072.1"/>
    </source>
</evidence>
<proteinExistence type="predicted"/>
<dbReference type="AlphaFoldDB" id="A0A8X6KLM3"/>
<evidence type="ECO:0000313" key="2">
    <source>
        <dbReference type="Proteomes" id="UP000886998"/>
    </source>
</evidence>
<dbReference type="EMBL" id="BMAV01027302">
    <property type="protein sequence ID" value="GFS58072.1"/>
    <property type="molecule type" value="Genomic_DNA"/>
</dbReference>
<keyword evidence="2" id="KW-1185">Reference proteome</keyword>
<organism evidence="1 2">
    <name type="scientific">Trichonephila inaurata madagascariensis</name>
    <dbReference type="NCBI Taxonomy" id="2747483"/>
    <lineage>
        <taxon>Eukaryota</taxon>
        <taxon>Metazoa</taxon>
        <taxon>Ecdysozoa</taxon>
        <taxon>Arthropoda</taxon>
        <taxon>Chelicerata</taxon>
        <taxon>Arachnida</taxon>
        <taxon>Araneae</taxon>
        <taxon>Araneomorphae</taxon>
        <taxon>Entelegynae</taxon>
        <taxon>Araneoidea</taxon>
        <taxon>Nephilidae</taxon>
        <taxon>Trichonephila</taxon>
        <taxon>Trichonephila inaurata</taxon>
    </lineage>
</organism>
<sequence>MFREDWSADVSRRLVSRCFKTTGQPMFQEDWAAYVPRRLVSLCSKKTADPNQSSTKTSRRFVSGRRVSVTFDFITLNTTTD</sequence>